<dbReference type="Pfam" id="PF12706">
    <property type="entry name" value="Lactamase_B_2"/>
    <property type="match status" value="1"/>
</dbReference>
<protein>
    <recommendedName>
        <fullName evidence="8">Ribonuclease Z</fullName>
        <shortName evidence="8">RNase Z</shortName>
        <ecNumber evidence="8">3.1.26.11</ecNumber>
    </recommendedName>
    <alternativeName>
        <fullName evidence="8">tRNA 3 endonuclease</fullName>
    </alternativeName>
    <alternativeName>
        <fullName evidence="8">tRNase Z</fullName>
    </alternativeName>
</protein>
<dbReference type="Pfam" id="PF00753">
    <property type="entry name" value="Lactamase_B"/>
    <property type="match status" value="1"/>
</dbReference>
<dbReference type="EMBL" id="CP014672">
    <property type="protein sequence ID" value="ANW98994.1"/>
    <property type="molecule type" value="Genomic_DNA"/>
</dbReference>
<feature type="active site" description="Proton acceptor" evidence="8">
    <location>
        <position position="65"/>
    </location>
</feature>
<name>A0A1B1YE02_THEST</name>
<sequence>MIDVCLLGTGGVMPLPERWLSSVLIRYNGRMILLDCGEGTQVPVKMAGWGFKAIDAVLLTHYHGDHVAGLPGLLLTIGNSGRTEPLILMGPPGLKKVVEGLTVIAPELPYALQIVELPEDKISENRLNGLVIRSIPADHTITCLSYCVFLKRQGKFDVEKAEKLSIPVRYYKLLQNGCEVKIGDRVIKPEMVLGPERKGIKVCYCTDTRPTESLVEFVRDADLLICEGMYGSNEDFEKAAQKKHMTFPEAAEIAKKANVQRLWLTHYSPSLTEPGKYIPQVRCIFPNAEVATDLITATLRFNSE</sequence>
<dbReference type="GO" id="GO:0008270">
    <property type="term" value="F:zinc ion binding"/>
    <property type="evidence" value="ECO:0007669"/>
    <property type="project" value="UniProtKB-UniRule"/>
</dbReference>
<dbReference type="GO" id="GO:0042781">
    <property type="term" value="F:3'-tRNA processing endoribonuclease activity"/>
    <property type="evidence" value="ECO:0007669"/>
    <property type="project" value="UniProtKB-UniRule"/>
</dbReference>
<keyword evidence="2 8" id="KW-0819">tRNA processing</keyword>
<dbReference type="Gene3D" id="3.60.15.10">
    <property type="entry name" value="Ribonuclease Z/Hydroxyacylglutathione hydrolase-like"/>
    <property type="match status" value="1"/>
</dbReference>
<comment type="function">
    <text evidence="8">Zinc phosphodiesterase, which displays some tRNA 3'-processing endonuclease activity. Probably involved in tRNA maturation, by removing a 3'-trailer from precursor tRNA.</text>
</comment>
<dbReference type="NCBIfam" id="TIGR02651">
    <property type="entry name" value="RNase_Z"/>
    <property type="match status" value="1"/>
</dbReference>
<dbReference type="PANTHER" id="PTHR46018:SF2">
    <property type="entry name" value="ZINC PHOSPHODIESTERASE ELAC PROTEIN 1"/>
    <property type="match status" value="1"/>
</dbReference>
<gene>
    <name evidence="8" type="primary">rnz</name>
    <name evidence="11" type="ORF">CSTERTH_08135</name>
</gene>
<evidence type="ECO:0000256" key="4">
    <source>
        <dbReference type="ARBA" id="ARBA00022723"/>
    </source>
</evidence>
<dbReference type="InterPro" id="IPR036866">
    <property type="entry name" value="RibonucZ/Hydroxyglut_hydro"/>
</dbReference>
<organism evidence="11 12">
    <name type="scientific">Thermoclostridium stercorarium subsp. thermolacticum DSM 2910</name>
    <dbReference type="NCBI Taxonomy" id="1121336"/>
    <lineage>
        <taxon>Bacteria</taxon>
        <taxon>Bacillati</taxon>
        <taxon>Bacillota</taxon>
        <taxon>Clostridia</taxon>
        <taxon>Eubacteriales</taxon>
        <taxon>Oscillospiraceae</taxon>
        <taxon>Thermoclostridium</taxon>
    </lineage>
</organism>
<feature type="binding site" evidence="8">
    <location>
        <position position="207"/>
    </location>
    <ligand>
        <name>Zn(2+)</name>
        <dbReference type="ChEBI" id="CHEBI:29105"/>
        <label>1</label>
        <note>catalytic</note>
    </ligand>
</feature>
<comment type="catalytic activity">
    <reaction evidence="8">
        <text>Endonucleolytic cleavage of RNA, removing extra 3' nucleotides from tRNA precursor, generating 3' termini of tRNAs. A 3'-hydroxy group is left at the tRNA terminus and a 5'-phosphoryl group is left at the trailer molecule.</text>
        <dbReference type="EC" id="3.1.26.11"/>
    </reaction>
</comment>
<dbReference type="InterPro" id="IPR001279">
    <property type="entry name" value="Metallo-B-lactamas"/>
</dbReference>
<evidence type="ECO:0000256" key="5">
    <source>
        <dbReference type="ARBA" id="ARBA00022759"/>
    </source>
</evidence>
<keyword evidence="4 8" id="KW-0479">Metal-binding</keyword>
<feature type="binding site" evidence="8">
    <location>
        <position position="66"/>
    </location>
    <ligand>
        <name>Zn(2+)</name>
        <dbReference type="ChEBI" id="CHEBI:29105"/>
        <label>2</label>
        <note>catalytic</note>
    </ligand>
</feature>
<dbReference type="Proteomes" id="UP000092971">
    <property type="component" value="Chromosome"/>
</dbReference>
<feature type="binding site" evidence="8">
    <location>
        <position position="61"/>
    </location>
    <ligand>
        <name>Zn(2+)</name>
        <dbReference type="ChEBI" id="CHEBI:29105"/>
        <label>1</label>
        <note>catalytic</note>
    </ligand>
</feature>
<dbReference type="CDD" id="cd07717">
    <property type="entry name" value="RNaseZ_ZiPD-like_MBL-fold"/>
    <property type="match status" value="1"/>
</dbReference>
<evidence type="ECO:0000256" key="1">
    <source>
        <dbReference type="ARBA" id="ARBA00011738"/>
    </source>
</evidence>
<feature type="binding site" evidence="8">
    <location>
        <position position="207"/>
    </location>
    <ligand>
        <name>Zn(2+)</name>
        <dbReference type="ChEBI" id="CHEBI:29105"/>
        <label>2</label>
        <note>catalytic</note>
    </ligand>
</feature>
<dbReference type="RefSeq" id="WP_015359339.1">
    <property type="nucleotide sequence ID" value="NZ_CP014672.1"/>
</dbReference>
<feature type="binding site" evidence="8">
    <location>
        <position position="63"/>
    </location>
    <ligand>
        <name>Zn(2+)</name>
        <dbReference type="ChEBI" id="CHEBI:29105"/>
        <label>1</label>
        <note>catalytic</note>
    </ligand>
</feature>
<evidence type="ECO:0000256" key="3">
    <source>
        <dbReference type="ARBA" id="ARBA00022722"/>
    </source>
</evidence>
<comment type="subunit">
    <text evidence="1 8">Homodimer.</text>
</comment>
<dbReference type="SUPFAM" id="SSF56281">
    <property type="entry name" value="Metallo-hydrolase/oxidoreductase"/>
    <property type="match status" value="1"/>
</dbReference>
<evidence type="ECO:0000256" key="7">
    <source>
        <dbReference type="ARBA" id="ARBA00022833"/>
    </source>
</evidence>
<accession>A0A1B1YE02</accession>
<feature type="binding site" evidence="8">
    <location>
        <position position="266"/>
    </location>
    <ligand>
        <name>Zn(2+)</name>
        <dbReference type="ChEBI" id="CHEBI:29105"/>
        <label>2</label>
        <note>catalytic</note>
    </ligand>
</feature>
<evidence type="ECO:0000313" key="12">
    <source>
        <dbReference type="Proteomes" id="UP000092971"/>
    </source>
</evidence>
<dbReference type="PANTHER" id="PTHR46018">
    <property type="entry name" value="ZINC PHOSPHODIESTERASE ELAC PROTEIN 1"/>
    <property type="match status" value="1"/>
</dbReference>
<dbReference type="InterPro" id="IPR013471">
    <property type="entry name" value="RNase_Z/BN"/>
</dbReference>
<evidence type="ECO:0000256" key="6">
    <source>
        <dbReference type="ARBA" id="ARBA00022801"/>
    </source>
</evidence>
<evidence type="ECO:0000256" key="2">
    <source>
        <dbReference type="ARBA" id="ARBA00022694"/>
    </source>
</evidence>
<evidence type="ECO:0000259" key="10">
    <source>
        <dbReference type="Pfam" id="PF12706"/>
    </source>
</evidence>
<keyword evidence="7 8" id="KW-0862">Zinc</keyword>
<keyword evidence="5 8" id="KW-0255">Endonuclease</keyword>
<feature type="binding site" evidence="8">
    <location>
        <position position="65"/>
    </location>
    <ligand>
        <name>Zn(2+)</name>
        <dbReference type="ChEBI" id="CHEBI:29105"/>
        <label>2</label>
        <note>catalytic</note>
    </ligand>
</feature>
<dbReference type="OrthoDB" id="9800940at2"/>
<feature type="domain" description="Metallo-beta-lactamase" evidence="9">
    <location>
        <begin position="21"/>
        <end position="134"/>
    </location>
</feature>
<comment type="cofactor">
    <cofactor evidence="8">
        <name>Zn(2+)</name>
        <dbReference type="ChEBI" id="CHEBI:29105"/>
    </cofactor>
    <text evidence="8">Binds 2 Zn(2+) ions.</text>
</comment>
<feature type="binding site" evidence="8">
    <location>
        <position position="139"/>
    </location>
    <ligand>
        <name>Zn(2+)</name>
        <dbReference type="ChEBI" id="CHEBI:29105"/>
        <label>1</label>
        <note>catalytic</note>
    </ligand>
</feature>
<dbReference type="HAMAP" id="MF_01818">
    <property type="entry name" value="RNase_Z_BN"/>
    <property type="match status" value="1"/>
</dbReference>
<reference evidence="11 12" key="1">
    <citation type="submission" date="2016-02" db="EMBL/GenBank/DDBJ databases">
        <title>Comparison of Clostridium stercorarium subspecies using comparative genomics and transcriptomics.</title>
        <authorList>
            <person name="Schellenberg J."/>
            <person name="Thallinger G."/>
            <person name="Levin D.B."/>
            <person name="Zhang X."/>
            <person name="Alvare G."/>
            <person name="Fristensky B."/>
            <person name="Sparling R."/>
        </authorList>
    </citation>
    <scope>NUCLEOTIDE SEQUENCE [LARGE SCALE GENOMIC DNA]</scope>
    <source>
        <strain evidence="11 12">DSM 2910</strain>
    </source>
</reference>
<dbReference type="AlphaFoldDB" id="A0A1B1YE02"/>
<comment type="similarity">
    <text evidence="8">Belongs to the RNase Z family.</text>
</comment>
<evidence type="ECO:0000313" key="11">
    <source>
        <dbReference type="EMBL" id="ANW98994.1"/>
    </source>
</evidence>
<proteinExistence type="inferred from homology"/>
<dbReference type="NCBIfam" id="NF000801">
    <property type="entry name" value="PRK00055.1-3"/>
    <property type="match status" value="1"/>
</dbReference>
<evidence type="ECO:0000259" key="9">
    <source>
        <dbReference type="Pfam" id="PF00753"/>
    </source>
</evidence>
<dbReference type="EC" id="3.1.26.11" evidence="8"/>
<feature type="domain" description="Metallo-beta-lactamase" evidence="10">
    <location>
        <begin position="197"/>
        <end position="267"/>
    </location>
</feature>
<evidence type="ECO:0000256" key="8">
    <source>
        <dbReference type="HAMAP-Rule" id="MF_01818"/>
    </source>
</evidence>
<keyword evidence="6 8" id="KW-0378">Hydrolase</keyword>
<keyword evidence="3 8" id="KW-0540">Nuclease</keyword>